<dbReference type="OMA" id="ELRICTQ"/>
<accession>A0A0C2N5Z7</accession>
<dbReference type="Gene3D" id="3.10.10.10">
    <property type="entry name" value="HIV Type 1 Reverse Transcriptase, subunit A, domain 1"/>
    <property type="match status" value="1"/>
</dbReference>
<dbReference type="EMBL" id="JWZT01002451">
    <property type="protein sequence ID" value="KII69357.1"/>
    <property type="molecule type" value="Genomic_DNA"/>
</dbReference>
<dbReference type="OrthoDB" id="10068977at2759"/>
<organism evidence="1 2">
    <name type="scientific">Thelohanellus kitauei</name>
    <name type="common">Myxosporean</name>
    <dbReference type="NCBI Taxonomy" id="669202"/>
    <lineage>
        <taxon>Eukaryota</taxon>
        <taxon>Metazoa</taxon>
        <taxon>Cnidaria</taxon>
        <taxon>Myxozoa</taxon>
        <taxon>Myxosporea</taxon>
        <taxon>Bivalvulida</taxon>
        <taxon>Platysporina</taxon>
        <taxon>Myxobolidae</taxon>
        <taxon>Thelohanellus</taxon>
    </lineage>
</organism>
<dbReference type="PANTHER" id="PTHR37984">
    <property type="entry name" value="PROTEIN CBG26694"/>
    <property type="match status" value="1"/>
</dbReference>
<name>A0A0C2N5Z7_THEKT</name>
<dbReference type="SUPFAM" id="SSF56672">
    <property type="entry name" value="DNA/RNA polymerases"/>
    <property type="match status" value="1"/>
</dbReference>
<comment type="caution">
    <text evidence="1">The sequence shown here is derived from an EMBL/GenBank/DDBJ whole genome shotgun (WGS) entry which is preliminary data.</text>
</comment>
<dbReference type="Gene3D" id="3.30.70.270">
    <property type="match status" value="1"/>
</dbReference>
<dbReference type="InterPro" id="IPR043128">
    <property type="entry name" value="Rev_trsase/Diguanyl_cyclase"/>
</dbReference>
<proteinExistence type="predicted"/>
<reference evidence="1 2" key="1">
    <citation type="journal article" date="2014" name="Genome Biol. Evol.">
        <title>The genome of the myxosporean Thelohanellus kitauei shows adaptations to nutrient acquisition within its fish host.</title>
        <authorList>
            <person name="Yang Y."/>
            <person name="Xiong J."/>
            <person name="Zhou Z."/>
            <person name="Huo F."/>
            <person name="Miao W."/>
            <person name="Ran C."/>
            <person name="Liu Y."/>
            <person name="Zhang J."/>
            <person name="Feng J."/>
            <person name="Wang M."/>
            <person name="Wang M."/>
            <person name="Wang L."/>
            <person name="Yao B."/>
        </authorList>
    </citation>
    <scope>NUCLEOTIDE SEQUENCE [LARGE SCALE GENOMIC DNA]</scope>
    <source>
        <strain evidence="1">Wuqing</strain>
    </source>
</reference>
<evidence type="ECO:0008006" key="3">
    <source>
        <dbReference type="Google" id="ProtNLM"/>
    </source>
</evidence>
<evidence type="ECO:0000313" key="1">
    <source>
        <dbReference type="EMBL" id="KII69357.1"/>
    </source>
</evidence>
<gene>
    <name evidence="1" type="ORF">RF11_09782</name>
</gene>
<dbReference type="InterPro" id="IPR043502">
    <property type="entry name" value="DNA/RNA_pol_sf"/>
</dbReference>
<dbReference type="InterPro" id="IPR050951">
    <property type="entry name" value="Retrovirus_Pol_polyprotein"/>
</dbReference>
<dbReference type="Proteomes" id="UP000031668">
    <property type="component" value="Unassembled WGS sequence"/>
</dbReference>
<evidence type="ECO:0000313" key="2">
    <source>
        <dbReference type="Proteomes" id="UP000031668"/>
    </source>
</evidence>
<keyword evidence="2" id="KW-1185">Reference proteome</keyword>
<dbReference type="PANTHER" id="PTHR37984:SF9">
    <property type="entry name" value="INTEGRASE CATALYTIC DOMAIN-CONTAINING PROTEIN"/>
    <property type="match status" value="1"/>
</dbReference>
<protein>
    <recommendedName>
        <fullName evidence="3">Transposon Ty3-I Gag-Pol polyprotein</fullName>
    </recommendedName>
</protein>
<sequence>MKEKLNGLVQKGIIQKIETSALVFSIVVVPKANGELRICTQFREGLNSQLNIKQCPIPTMKEVLLKLNDMNIFNKVNLGEAYFIRPLDEESTKVVFINNPFGIVQR</sequence>
<dbReference type="AlphaFoldDB" id="A0A0C2N5Z7"/>